<accession>A0A0C9YQZ3</accession>
<keyword evidence="2" id="KW-1185">Reference proteome</keyword>
<dbReference type="Proteomes" id="UP000054018">
    <property type="component" value="Unassembled WGS sequence"/>
</dbReference>
<dbReference type="AlphaFoldDB" id="A0A0C9YQZ3"/>
<gene>
    <name evidence="1" type="ORF">PISMIDRAFT_20378</name>
</gene>
<organism evidence="1 2">
    <name type="scientific">Pisolithus microcarpus 441</name>
    <dbReference type="NCBI Taxonomy" id="765257"/>
    <lineage>
        <taxon>Eukaryota</taxon>
        <taxon>Fungi</taxon>
        <taxon>Dikarya</taxon>
        <taxon>Basidiomycota</taxon>
        <taxon>Agaricomycotina</taxon>
        <taxon>Agaricomycetes</taxon>
        <taxon>Agaricomycetidae</taxon>
        <taxon>Boletales</taxon>
        <taxon>Sclerodermatineae</taxon>
        <taxon>Pisolithaceae</taxon>
        <taxon>Pisolithus</taxon>
    </lineage>
</organism>
<dbReference type="HOGENOM" id="CLU_2622964_0_0_1"/>
<reference evidence="1 2" key="1">
    <citation type="submission" date="2014-04" db="EMBL/GenBank/DDBJ databases">
        <authorList>
            <consortium name="DOE Joint Genome Institute"/>
            <person name="Kuo A."/>
            <person name="Kohler A."/>
            <person name="Costa M.D."/>
            <person name="Nagy L.G."/>
            <person name="Floudas D."/>
            <person name="Copeland A."/>
            <person name="Barry K.W."/>
            <person name="Cichocki N."/>
            <person name="Veneault-Fourrey C."/>
            <person name="LaButti K."/>
            <person name="Lindquist E.A."/>
            <person name="Lipzen A."/>
            <person name="Lundell T."/>
            <person name="Morin E."/>
            <person name="Murat C."/>
            <person name="Sun H."/>
            <person name="Tunlid A."/>
            <person name="Henrissat B."/>
            <person name="Grigoriev I.V."/>
            <person name="Hibbett D.S."/>
            <person name="Martin F."/>
            <person name="Nordberg H.P."/>
            <person name="Cantor M.N."/>
            <person name="Hua S.X."/>
        </authorList>
    </citation>
    <scope>NUCLEOTIDE SEQUENCE [LARGE SCALE GENOMIC DNA]</scope>
    <source>
        <strain evidence="1 2">441</strain>
    </source>
</reference>
<sequence>MPKNQIRNTRSLFEARLELLNALEDILDWFDLGVLKCYKRLKTVPLPNSWGTGSEEAPEQLVEEWGSLDCDHHQGQVP</sequence>
<protein>
    <submittedName>
        <fullName evidence="1">Unplaced genomic scaffold scaffold_986, whole genome shotgun sequence</fullName>
    </submittedName>
</protein>
<evidence type="ECO:0000313" key="1">
    <source>
        <dbReference type="EMBL" id="KIK10463.1"/>
    </source>
</evidence>
<reference evidence="2" key="2">
    <citation type="submission" date="2015-01" db="EMBL/GenBank/DDBJ databases">
        <title>Evolutionary Origins and Diversification of the Mycorrhizal Mutualists.</title>
        <authorList>
            <consortium name="DOE Joint Genome Institute"/>
            <consortium name="Mycorrhizal Genomics Consortium"/>
            <person name="Kohler A."/>
            <person name="Kuo A."/>
            <person name="Nagy L.G."/>
            <person name="Floudas D."/>
            <person name="Copeland A."/>
            <person name="Barry K.W."/>
            <person name="Cichocki N."/>
            <person name="Veneault-Fourrey C."/>
            <person name="LaButti K."/>
            <person name="Lindquist E.A."/>
            <person name="Lipzen A."/>
            <person name="Lundell T."/>
            <person name="Morin E."/>
            <person name="Murat C."/>
            <person name="Riley R."/>
            <person name="Ohm R."/>
            <person name="Sun H."/>
            <person name="Tunlid A."/>
            <person name="Henrissat B."/>
            <person name="Grigoriev I.V."/>
            <person name="Hibbett D.S."/>
            <person name="Martin F."/>
        </authorList>
    </citation>
    <scope>NUCLEOTIDE SEQUENCE [LARGE SCALE GENOMIC DNA]</scope>
    <source>
        <strain evidence="2">441</strain>
    </source>
</reference>
<proteinExistence type="predicted"/>
<name>A0A0C9YQZ3_9AGAM</name>
<evidence type="ECO:0000313" key="2">
    <source>
        <dbReference type="Proteomes" id="UP000054018"/>
    </source>
</evidence>
<dbReference type="EMBL" id="KN834670">
    <property type="protein sequence ID" value="KIK10463.1"/>
    <property type="molecule type" value="Genomic_DNA"/>
</dbReference>